<dbReference type="CDD" id="cd05399">
    <property type="entry name" value="NT_Rel-Spo_like"/>
    <property type="match status" value="1"/>
</dbReference>
<dbReference type="SMART" id="SM00954">
    <property type="entry name" value="RelA_SpoT"/>
    <property type="match status" value="1"/>
</dbReference>
<accession>A0ABV0IFC7</accession>
<sequence>MDDSPRPPAPSTDLERLGAETGMDLSTMPAGLAQRLAAIGSDFRQLTLEYEFALREVETKMHILQDEFLHLHDYNPIEHVSTRLKTLDSLVAKSNRRELPMDLGVWRREILDIAGTRVTCSFRRDVYRVFELFTERQDVEVISVKDYIAQPKANGYSSLHATVRVPVYLSTGVVLIPVEIQFRTIAMDFWASLDHKIKYKYDGEVPADVVDELREAAQAADDLDRRMESLHDRVHGNVRGNVRGSGSGPTLLV</sequence>
<dbReference type="InterPro" id="IPR007685">
    <property type="entry name" value="RelA_SpoT"/>
</dbReference>
<name>A0ABV0IFC7_9MICC</name>
<reference evidence="2 3" key="1">
    <citation type="submission" date="2024-05" db="EMBL/GenBank/DDBJ databases">
        <authorList>
            <person name="Yi C."/>
        </authorList>
    </citation>
    <scope>NUCLEOTIDE SEQUENCE [LARGE SCALE GENOMIC DNA]</scope>
    <source>
        <strain evidence="2 3">XS13</strain>
    </source>
</reference>
<dbReference type="Gene3D" id="3.30.460.10">
    <property type="entry name" value="Beta Polymerase, domain 2"/>
    <property type="match status" value="1"/>
</dbReference>
<dbReference type="EMBL" id="JBDXMX010000002">
    <property type="protein sequence ID" value="MEO9246870.1"/>
    <property type="molecule type" value="Genomic_DNA"/>
</dbReference>
<feature type="domain" description="RelA/SpoT" evidence="1">
    <location>
        <begin position="82"/>
        <end position="205"/>
    </location>
</feature>
<proteinExistence type="predicted"/>
<dbReference type="PANTHER" id="PTHR47837:SF2">
    <property type="entry name" value="GTP PYROPHOSPHOKINASE YWAC"/>
    <property type="match status" value="1"/>
</dbReference>
<evidence type="ECO:0000259" key="1">
    <source>
        <dbReference type="SMART" id="SM00954"/>
    </source>
</evidence>
<dbReference type="RefSeq" id="WP_347919191.1">
    <property type="nucleotide sequence ID" value="NZ_JBDXMX010000002.1"/>
</dbReference>
<dbReference type="Pfam" id="PF04607">
    <property type="entry name" value="RelA_SpoT"/>
    <property type="match status" value="1"/>
</dbReference>
<comment type="caution">
    <text evidence="2">The sequence shown here is derived from an EMBL/GenBank/DDBJ whole genome shotgun (WGS) entry which is preliminary data.</text>
</comment>
<gene>
    <name evidence="2" type="ORF">ABDK96_04175</name>
</gene>
<organism evidence="2 3">
    <name type="scientific">Citricoccus nitrophenolicus</name>
    <dbReference type="NCBI Taxonomy" id="863575"/>
    <lineage>
        <taxon>Bacteria</taxon>
        <taxon>Bacillati</taxon>
        <taxon>Actinomycetota</taxon>
        <taxon>Actinomycetes</taxon>
        <taxon>Micrococcales</taxon>
        <taxon>Micrococcaceae</taxon>
        <taxon>Citricoccus</taxon>
    </lineage>
</organism>
<evidence type="ECO:0000313" key="3">
    <source>
        <dbReference type="Proteomes" id="UP001484097"/>
    </source>
</evidence>
<evidence type="ECO:0000313" key="2">
    <source>
        <dbReference type="EMBL" id="MEO9246870.1"/>
    </source>
</evidence>
<dbReference type="Proteomes" id="UP001484097">
    <property type="component" value="Unassembled WGS sequence"/>
</dbReference>
<protein>
    <submittedName>
        <fullName evidence="2">GTP pyrophosphokinase family protein</fullName>
    </submittedName>
</protein>
<dbReference type="SUPFAM" id="SSF81301">
    <property type="entry name" value="Nucleotidyltransferase"/>
    <property type="match status" value="1"/>
</dbReference>
<dbReference type="Gene3D" id="1.10.287.860">
    <property type="entry name" value="Nucleotidyltransferase"/>
    <property type="match status" value="1"/>
</dbReference>
<dbReference type="InterPro" id="IPR052366">
    <property type="entry name" value="GTP_Pyrophosphokinase"/>
</dbReference>
<dbReference type="PANTHER" id="PTHR47837">
    <property type="entry name" value="GTP PYROPHOSPHOKINASE YJBM"/>
    <property type="match status" value="1"/>
</dbReference>
<dbReference type="InterPro" id="IPR043519">
    <property type="entry name" value="NT_sf"/>
</dbReference>
<keyword evidence="3" id="KW-1185">Reference proteome</keyword>